<sequence length="410" mass="46336">MTSGLVMVIDGVDECTDEGMQRCFLNILKGAGERGGLPLRLKFLICSRPEPRLRAILETADDNYITAPRAKSTITTTNSTTSDIPQRSPTVPPANTGQSEIPIVSAPKHPLSLGYQVVRIKIEVYLSVAKAQLDASRRWRPRYFTVLPSDAWKLCRPMQLGVDKAYPSAEIPDELDKLSPRLVISRIQIGLSDESKDDIRIYLTDKFNAIRRSENAIPSEHIEDLVKISCGHFLYASTIVKLLDDPSWNPKHVLKMACSSSLPTPDLDKLYSTILDNAGEAMRREDKNGAETDLVTLRDVFGILVVLWENVQLANIPESFPIIECLLVLEKGKLDLILRKMHSILDIIPGKSIRVYHRSFFEFLQHSDQNKRHYIAYSIALQRFLVLLGRVGLRYMLRRCCGLLHDDEKK</sequence>
<reference evidence="2 3" key="1">
    <citation type="submission" date="2014-04" db="EMBL/GenBank/DDBJ databases">
        <title>Evolutionary Origins and Diversification of the Mycorrhizal Mutualists.</title>
        <authorList>
            <consortium name="DOE Joint Genome Institute"/>
            <consortium name="Mycorrhizal Genomics Consortium"/>
            <person name="Kohler A."/>
            <person name="Kuo A."/>
            <person name="Nagy L.G."/>
            <person name="Floudas D."/>
            <person name="Copeland A."/>
            <person name="Barry K.W."/>
            <person name="Cichocki N."/>
            <person name="Veneault-Fourrey C."/>
            <person name="LaButti K."/>
            <person name="Lindquist E.A."/>
            <person name="Lipzen A."/>
            <person name="Lundell T."/>
            <person name="Morin E."/>
            <person name="Murat C."/>
            <person name="Riley R."/>
            <person name="Ohm R."/>
            <person name="Sun H."/>
            <person name="Tunlid A."/>
            <person name="Henrissat B."/>
            <person name="Grigoriev I.V."/>
            <person name="Hibbett D.S."/>
            <person name="Martin F."/>
        </authorList>
    </citation>
    <scope>NUCLEOTIDE SEQUENCE [LARGE SCALE GENOMIC DNA]</scope>
    <source>
        <strain evidence="2 3">Koide BX008</strain>
    </source>
</reference>
<dbReference type="OrthoDB" id="3001772at2759"/>
<organism evidence="2 3">
    <name type="scientific">Amanita muscaria (strain Koide BX008)</name>
    <dbReference type="NCBI Taxonomy" id="946122"/>
    <lineage>
        <taxon>Eukaryota</taxon>
        <taxon>Fungi</taxon>
        <taxon>Dikarya</taxon>
        <taxon>Basidiomycota</taxon>
        <taxon>Agaricomycotina</taxon>
        <taxon>Agaricomycetes</taxon>
        <taxon>Agaricomycetidae</taxon>
        <taxon>Agaricales</taxon>
        <taxon>Pluteineae</taxon>
        <taxon>Amanitaceae</taxon>
        <taxon>Amanita</taxon>
    </lineage>
</organism>
<evidence type="ECO:0008006" key="4">
    <source>
        <dbReference type="Google" id="ProtNLM"/>
    </source>
</evidence>
<dbReference type="PANTHER" id="PTHR10039">
    <property type="entry name" value="AMELOGENIN"/>
    <property type="match status" value="1"/>
</dbReference>
<dbReference type="AlphaFoldDB" id="A0A0C2S262"/>
<protein>
    <recommendedName>
        <fullName evidence="4">NACHT domain-containing protein</fullName>
    </recommendedName>
</protein>
<evidence type="ECO:0000256" key="1">
    <source>
        <dbReference type="SAM" id="MobiDB-lite"/>
    </source>
</evidence>
<accession>A0A0C2S262</accession>
<dbReference type="EMBL" id="KN818402">
    <property type="protein sequence ID" value="KIL56745.1"/>
    <property type="molecule type" value="Genomic_DNA"/>
</dbReference>
<dbReference type="InParanoid" id="A0A0C2S262"/>
<dbReference type="Proteomes" id="UP000054549">
    <property type="component" value="Unassembled WGS sequence"/>
</dbReference>
<dbReference type="HOGENOM" id="CLU_000288_6_18_1"/>
<evidence type="ECO:0000313" key="3">
    <source>
        <dbReference type="Proteomes" id="UP000054549"/>
    </source>
</evidence>
<dbReference type="PANTHER" id="PTHR10039:SF5">
    <property type="entry name" value="NACHT DOMAIN-CONTAINING PROTEIN"/>
    <property type="match status" value="1"/>
</dbReference>
<keyword evidence="3" id="KW-1185">Reference proteome</keyword>
<proteinExistence type="predicted"/>
<evidence type="ECO:0000313" key="2">
    <source>
        <dbReference type="EMBL" id="KIL56745.1"/>
    </source>
</evidence>
<name>A0A0C2S262_AMAMK</name>
<feature type="compositionally biased region" description="Polar residues" evidence="1">
    <location>
        <begin position="83"/>
        <end position="99"/>
    </location>
</feature>
<gene>
    <name evidence="2" type="ORF">M378DRAFT_454037</name>
</gene>
<feature type="region of interest" description="Disordered" evidence="1">
    <location>
        <begin position="74"/>
        <end position="102"/>
    </location>
</feature>